<gene>
    <name evidence="2" type="ORF">IPJ27_04250</name>
</gene>
<evidence type="ECO:0000313" key="3">
    <source>
        <dbReference type="Proteomes" id="UP000697998"/>
    </source>
</evidence>
<name>A0A935PY22_9PROT</name>
<evidence type="ECO:0000256" key="1">
    <source>
        <dbReference type="SAM" id="MobiDB-lite"/>
    </source>
</evidence>
<sequence length="96" mass="10787">MAPEAASARYCGRIFSTAELDQIRRLIAANPAASRAQLSRLVCAELGWSREDGRLKEMSCRVAMLRMQTDGLLQPPPPRNGNHNGKPWHRRTSCQR</sequence>
<accession>A0A935PY22</accession>
<comment type="caution">
    <text evidence="2">The sequence shown here is derived from an EMBL/GenBank/DDBJ whole genome shotgun (WGS) entry which is preliminary data.</text>
</comment>
<organism evidence="2 3">
    <name type="scientific">Candidatus Accumulibacter proximus</name>
    <dbReference type="NCBI Taxonomy" id="2954385"/>
    <lineage>
        <taxon>Bacteria</taxon>
        <taxon>Pseudomonadati</taxon>
        <taxon>Pseudomonadota</taxon>
        <taxon>Betaproteobacteria</taxon>
        <taxon>Candidatus Accumulibacter</taxon>
    </lineage>
</organism>
<evidence type="ECO:0000313" key="2">
    <source>
        <dbReference type="EMBL" id="MBK7674026.1"/>
    </source>
</evidence>
<dbReference type="Proteomes" id="UP000697998">
    <property type="component" value="Unassembled WGS sequence"/>
</dbReference>
<protein>
    <submittedName>
        <fullName evidence="2">Uncharacterized protein</fullName>
    </submittedName>
</protein>
<dbReference type="AlphaFoldDB" id="A0A935PY22"/>
<feature type="region of interest" description="Disordered" evidence="1">
    <location>
        <begin position="70"/>
        <end position="96"/>
    </location>
</feature>
<feature type="compositionally biased region" description="Basic residues" evidence="1">
    <location>
        <begin position="86"/>
        <end position="96"/>
    </location>
</feature>
<reference evidence="2 3" key="1">
    <citation type="submission" date="2020-10" db="EMBL/GenBank/DDBJ databases">
        <title>Connecting structure to function with the recovery of over 1000 high-quality activated sludge metagenome-assembled genomes encoding full-length rRNA genes using long-read sequencing.</title>
        <authorList>
            <person name="Singleton C.M."/>
            <person name="Petriglieri F."/>
            <person name="Kristensen J.M."/>
            <person name="Kirkegaard R.H."/>
            <person name="Michaelsen T.Y."/>
            <person name="Andersen M.H."/>
            <person name="Karst S.M."/>
            <person name="Dueholm M.S."/>
            <person name="Nielsen P.H."/>
            <person name="Albertsen M."/>
        </authorList>
    </citation>
    <scope>NUCLEOTIDE SEQUENCE [LARGE SCALE GENOMIC DNA]</scope>
    <source>
        <strain evidence="2">EsbW_18-Q3-R4-48_BATAC.285</strain>
    </source>
</reference>
<dbReference type="EMBL" id="JADJMH010000002">
    <property type="protein sequence ID" value="MBK7674026.1"/>
    <property type="molecule type" value="Genomic_DNA"/>
</dbReference>
<proteinExistence type="predicted"/>